<protein>
    <submittedName>
        <fullName evidence="2">Transthyretin-like family-containing protein</fullName>
    </submittedName>
</protein>
<evidence type="ECO:0000313" key="1">
    <source>
        <dbReference type="Proteomes" id="UP000095286"/>
    </source>
</evidence>
<name>A0AC35UH56_9BILA</name>
<proteinExistence type="predicted"/>
<dbReference type="WBParaSite" id="RSKR_0001145400.1">
    <property type="protein sequence ID" value="RSKR_0001145400.1"/>
    <property type="gene ID" value="RSKR_0001145400"/>
</dbReference>
<reference evidence="2" key="1">
    <citation type="submission" date="2016-11" db="UniProtKB">
        <authorList>
            <consortium name="WormBaseParasite"/>
        </authorList>
    </citation>
    <scope>IDENTIFICATION</scope>
    <source>
        <strain evidence="2">KR3021</strain>
    </source>
</reference>
<dbReference type="Proteomes" id="UP000095286">
    <property type="component" value="Unplaced"/>
</dbReference>
<organism evidence="1 2">
    <name type="scientific">Rhabditophanes sp. KR3021</name>
    <dbReference type="NCBI Taxonomy" id="114890"/>
    <lineage>
        <taxon>Eukaryota</taxon>
        <taxon>Metazoa</taxon>
        <taxon>Ecdysozoa</taxon>
        <taxon>Nematoda</taxon>
        <taxon>Chromadorea</taxon>
        <taxon>Rhabditida</taxon>
        <taxon>Tylenchina</taxon>
        <taxon>Panagrolaimomorpha</taxon>
        <taxon>Strongyloidoidea</taxon>
        <taxon>Alloionematidae</taxon>
        <taxon>Rhabditophanes</taxon>
    </lineage>
</organism>
<evidence type="ECO:0000313" key="2">
    <source>
        <dbReference type="WBParaSite" id="RSKR_0001145400.1"/>
    </source>
</evidence>
<sequence length="156" mass="17947">MQATSKLLLFCFLNCLLYFFNTVNCQADYNDIIEVKKVFTSVGVKGRLICGQDALENAKIKLINVEKRPKKSLLLAETRTDENGFFELRGGTKQHNLTAAIKIYFNCGDNLPCERKFTFHIPSKYHFTQAPRYFDLGTLNTEVKLLTSPEERDCRH</sequence>
<accession>A0AC35UH56</accession>